<feature type="domain" description="FecR protein" evidence="2">
    <location>
        <begin position="167"/>
        <end position="258"/>
    </location>
</feature>
<dbReference type="Gene3D" id="2.60.120.1440">
    <property type="match status" value="1"/>
</dbReference>
<dbReference type="PIRSF" id="PIRSF018266">
    <property type="entry name" value="FecR"/>
    <property type="match status" value="1"/>
</dbReference>
<dbReference type="InterPro" id="IPR006860">
    <property type="entry name" value="FecR"/>
</dbReference>
<name>A0A562T3Z6_CHIJA</name>
<dbReference type="PANTHER" id="PTHR30273:SF2">
    <property type="entry name" value="PROTEIN FECR"/>
    <property type="match status" value="1"/>
</dbReference>
<dbReference type="InterPro" id="IPR012373">
    <property type="entry name" value="Ferrdict_sens_TM"/>
</dbReference>
<keyword evidence="1" id="KW-1133">Transmembrane helix</keyword>
<organism evidence="4 5">
    <name type="scientific">Chitinophaga japonensis</name>
    <name type="common">Flexibacter japonensis</name>
    <dbReference type="NCBI Taxonomy" id="104662"/>
    <lineage>
        <taxon>Bacteria</taxon>
        <taxon>Pseudomonadati</taxon>
        <taxon>Bacteroidota</taxon>
        <taxon>Chitinophagia</taxon>
        <taxon>Chitinophagales</taxon>
        <taxon>Chitinophagaceae</taxon>
        <taxon>Chitinophaga</taxon>
    </lineage>
</organism>
<dbReference type="Gene3D" id="3.55.50.30">
    <property type="match status" value="1"/>
</dbReference>
<dbReference type="AlphaFoldDB" id="A0A562T3Z6"/>
<keyword evidence="1" id="KW-0472">Membrane</keyword>
<evidence type="ECO:0000256" key="1">
    <source>
        <dbReference type="SAM" id="Phobius"/>
    </source>
</evidence>
<dbReference type="Proteomes" id="UP000316778">
    <property type="component" value="Unassembled WGS sequence"/>
</dbReference>
<feature type="transmembrane region" description="Helical" evidence="1">
    <location>
        <begin position="83"/>
        <end position="102"/>
    </location>
</feature>
<dbReference type="OrthoDB" id="643697at2"/>
<dbReference type="InterPro" id="IPR032508">
    <property type="entry name" value="FecR_C"/>
</dbReference>
<keyword evidence="1" id="KW-0812">Transmembrane</keyword>
<reference evidence="4 5" key="1">
    <citation type="journal article" date="2013" name="Stand. Genomic Sci.">
        <title>Genomic Encyclopedia of Type Strains, Phase I: The one thousand microbial genomes (KMG-I) project.</title>
        <authorList>
            <person name="Kyrpides N.C."/>
            <person name="Woyke T."/>
            <person name="Eisen J.A."/>
            <person name="Garrity G."/>
            <person name="Lilburn T.G."/>
            <person name="Beck B.J."/>
            <person name="Whitman W.B."/>
            <person name="Hugenholtz P."/>
            <person name="Klenk H.P."/>
        </authorList>
    </citation>
    <scope>NUCLEOTIDE SEQUENCE [LARGE SCALE GENOMIC DNA]</scope>
    <source>
        <strain evidence="4 5">DSM 13484</strain>
    </source>
</reference>
<protein>
    <submittedName>
        <fullName evidence="4">FecR family protein</fullName>
    </submittedName>
</protein>
<feature type="domain" description="Protein FecR C-terminal" evidence="3">
    <location>
        <begin position="300"/>
        <end position="368"/>
    </location>
</feature>
<sequence length="373" mass="42110">MNYREDYFFDLVKKQLAGASNGQEDAYIQEMIQQYPEAREIYEDLQAMHGDRNFLLSDEEKEQSYQTLLKGIGEKEKKRRRGYAMAAVVFSLVVVVSAMLFLNKDEKVARVDPAEGAVVLQLANGERVALPHGMSDRIDIWAATLEEDSLSLNFRAASGSQANNTLFVPAGETYKVVLEDSTVVHLNSMTKITFPFLFSEKREIAIEGEAFIEVRRNEGRPFIVRTSGGSIQVLGTSFNVNTYDSGAVRVALIQGAVRLTSVQEEKVIKPGELAVLQSDQGISVWPFDAADVLSWRNGIYSFDEQPLEKIISVMERWFAVKVECDPNLREKRYTGVLDRHHGPEFFLNNLKSVEGNIEYDIKGDTIRIGIHRR</sequence>
<keyword evidence="5" id="KW-1185">Reference proteome</keyword>
<dbReference type="Pfam" id="PF04773">
    <property type="entry name" value="FecR"/>
    <property type="match status" value="1"/>
</dbReference>
<proteinExistence type="predicted"/>
<accession>A0A562T3Z6</accession>
<evidence type="ECO:0000313" key="5">
    <source>
        <dbReference type="Proteomes" id="UP000316778"/>
    </source>
</evidence>
<dbReference type="EMBL" id="VLLG01000003">
    <property type="protein sequence ID" value="TWI87786.1"/>
    <property type="molecule type" value="Genomic_DNA"/>
</dbReference>
<evidence type="ECO:0000313" key="4">
    <source>
        <dbReference type="EMBL" id="TWI87786.1"/>
    </source>
</evidence>
<dbReference type="GO" id="GO:0016989">
    <property type="term" value="F:sigma factor antagonist activity"/>
    <property type="evidence" value="ECO:0007669"/>
    <property type="project" value="TreeGrafter"/>
</dbReference>
<evidence type="ECO:0000259" key="3">
    <source>
        <dbReference type="Pfam" id="PF16344"/>
    </source>
</evidence>
<comment type="caution">
    <text evidence="4">The sequence shown here is derived from an EMBL/GenBank/DDBJ whole genome shotgun (WGS) entry which is preliminary data.</text>
</comment>
<evidence type="ECO:0000259" key="2">
    <source>
        <dbReference type="Pfam" id="PF04773"/>
    </source>
</evidence>
<dbReference type="RefSeq" id="WP_145712212.1">
    <property type="nucleotide sequence ID" value="NZ_BAAAFY010000001.1"/>
</dbReference>
<dbReference type="PANTHER" id="PTHR30273">
    <property type="entry name" value="PERIPLASMIC SIGNAL SENSOR AND SIGMA FACTOR ACTIVATOR FECR-RELATED"/>
    <property type="match status" value="1"/>
</dbReference>
<dbReference type="Pfam" id="PF16344">
    <property type="entry name" value="FecR_C"/>
    <property type="match status" value="1"/>
</dbReference>
<gene>
    <name evidence="4" type="ORF">LX66_1857</name>
</gene>